<dbReference type="PROSITE" id="PS51186">
    <property type="entry name" value="GNAT"/>
    <property type="match status" value="1"/>
</dbReference>
<organism evidence="4 5">
    <name type="scientific">Rheinheimera marina</name>
    <dbReference type="NCBI Taxonomy" id="1774958"/>
    <lineage>
        <taxon>Bacteria</taxon>
        <taxon>Pseudomonadati</taxon>
        <taxon>Pseudomonadota</taxon>
        <taxon>Gammaproteobacteria</taxon>
        <taxon>Chromatiales</taxon>
        <taxon>Chromatiaceae</taxon>
        <taxon>Rheinheimera</taxon>
    </lineage>
</organism>
<dbReference type="InterPro" id="IPR029069">
    <property type="entry name" value="HotDog_dom_sf"/>
</dbReference>
<dbReference type="Gene3D" id="3.40.630.30">
    <property type="match status" value="1"/>
</dbReference>
<reference evidence="5" key="1">
    <citation type="journal article" date="2019" name="Int. J. Syst. Evol. Microbiol.">
        <title>The Global Catalogue of Microorganisms (GCM) 10K type strain sequencing project: providing services to taxonomists for standard genome sequencing and annotation.</title>
        <authorList>
            <consortium name="The Broad Institute Genomics Platform"/>
            <consortium name="The Broad Institute Genome Sequencing Center for Infectious Disease"/>
            <person name="Wu L."/>
            <person name="Ma J."/>
        </authorList>
    </citation>
    <scope>NUCLEOTIDE SEQUENCE [LARGE SCALE GENOMIC DNA]</scope>
    <source>
        <strain evidence="5">DT28</strain>
    </source>
</reference>
<keyword evidence="1" id="KW-0808">Transferase</keyword>
<dbReference type="InterPro" id="IPR016181">
    <property type="entry name" value="Acyl_CoA_acyltransferase"/>
</dbReference>
<sequence length="299" mass="34030">MKWQLRSPQTPAEWQAYYQLRWQVLRAPWQQPKGSEQDELEQQSFHAAAWTDQGEVVAVGRVHKLNEQQAQVRYMAVSADWQGHGLGALVLQQLEQQALQWQIQQLVLNARESAAGFYRKLGYQYLEPAKALFGIAHDRYGKSLSFQFAPEQHSALQAELQQTWHQTIPLSDYMQLSISQLTPWLLETQSPLAPNINLHHTMFAGSIYTTATLTGWGMVWLLLREAGLQGNIVLADAQIRYLKPVTGNATARCYRYLHQADWSALGQGRKVRIPVKVELWSDAVLAAEFHGQFAVLPNN</sequence>
<protein>
    <submittedName>
        <fullName evidence="4">YiiD C-terminal domain-containing protein</fullName>
    </submittedName>
</protein>
<proteinExistence type="predicted"/>
<dbReference type="NCBIfam" id="TIGR02447">
    <property type="entry name" value="yiiD_Cterm"/>
    <property type="match status" value="1"/>
</dbReference>
<evidence type="ECO:0000313" key="5">
    <source>
        <dbReference type="Proteomes" id="UP001595962"/>
    </source>
</evidence>
<dbReference type="InterPro" id="IPR050832">
    <property type="entry name" value="Bact_Acetyltransf"/>
</dbReference>
<evidence type="ECO:0000256" key="2">
    <source>
        <dbReference type="ARBA" id="ARBA00023315"/>
    </source>
</evidence>
<dbReference type="Pfam" id="PF00583">
    <property type="entry name" value="Acetyltransf_1"/>
    <property type="match status" value="1"/>
</dbReference>
<name>A0ABV9JML1_9GAMM</name>
<gene>
    <name evidence="4" type="ORF">ACFO3I_10800</name>
</gene>
<dbReference type="PANTHER" id="PTHR43877">
    <property type="entry name" value="AMINOALKYLPHOSPHONATE N-ACETYLTRANSFERASE-RELATED-RELATED"/>
    <property type="match status" value="1"/>
</dbReference>
<dbReference type="Proteomes" id="UP001595962">
    <property type="component" value="Unassembled WGS sequence"/>
</dbReference>
<dbReference type="InterPro" id="IPR012660">
    <property type="entry name" value="YiiD_C"/>
</dbReference>
<evidence type="ECO:0000313" key="4">
    <source>
        <dbReference type="EMBL" id="MFC4655500.1"/>
    </source>
</evidence>
<dbReference type="SUPFAM" id="SSF54637">
    <property type="entry name" value="Thioesterase/thiol ester dehydrase-isomerase"/>
    <property type="match status" value="1"/>
</dbReference>
<keyword evidence="2" id="KW-0012">Acyltransferase</keyword>
<evidence type="ECO:0000256" key="1">
    <source>
        <dbReference type="ARBA" id="ARBA00022679"/>
    </source>
</evidence>
<dbReference type="RefSeq" id="WP_377333997.1">
    <property type="nucleotide sequence ID" value="NZ_JBHSGB010000010.1"/>
</dbReference>
<dbReference type="Gene3D" id="3.10.129.10">
    <property type="entry name" value="Hotdog Thioesterase"/>
    <property type="match status" value="1"/>
</dbReference>
<feature type="domain" description="N-acetyltransferase" evidence="3">
    <location>
        <begin position="4"/>
        <end position="145"/>
    </location>
</feature>
<accession>A0ABV9JML1</accession>
<dbReference type="Pfam" id="PF09500">
    <property type="entry name" value="YiiD_C"/>
    <property type="match status" value="1"/>
</dbReference>
<comment type="caution">
    <text evidence="4">The sequence shown here is derived from an EMBL/GenBank/DDBJ whole genome shotgun (WGS) entry which is preliminary data.</text>
</comment>
<dbReference type="InterPro" id="IPR000182">
    <property type="entry name" value="GNAT_dom"/>
</dbReference>
<evidence type="ECO:0000259" key="3">
    <source>
        <dbReference type="PROSITE" id="PS51186"/>
    </source>
</evidence>
<dbReference type="SUPFAM" id="SSF55729">
    <property type="entry name" value="Acyl-CoA N-acyltransferases (Nat)"/>
    <property type="match status" value="1"/>
</dbReference>
<keyword evidence="5" id="KW-1185">Reference proteome</keyword>
<dbReference type="EMBL" id="JBHSGB010000010">
    <property type="protein sequence ID" value="MFC4655500.1"/>
    <property type="molecule type" value="Genomic_DNA"/>
</dbReference>